<dbReference type="PROSITE" id="PS51186">
    <property type="entry name" value="GNAT"/>
    <property type="match status" value="1"/>
</dbReference>
<dbReference type="Gene3D" id="3.40.630.30">
    <property type="match status" value="1"/>
</dbReference>
<name>A0A4R2KL49_9GAMM</name>
<evidence type="ECO:0000256" key="2">
    <source>
        <dbReference type="ARBA" id="ARBA00022679"/>
    </source>
</evidence>
<evidence type="ECO:0000313" key="6">
    <source>
        <dbReference type="Proteomes" id="UP000294980"/>
    </source>
</evidence>
<comment type="similarity">
    <text evidence="1">Belongs to the acetyltransferase family.</text>
</comment>
<evidence type="ECO:0000256" key="3">
    <source>
        <dbReference type="ARBA" id="ARBA00023315"/>
    </source>
</evidence>
<comment type="caution">
    <text evidence="5">The sequence shown here is derived from an EMBL/GenBank/DDBJ whole genome shotgun (WGS) entry which is preliminary data.</text>
</comment>
<keyword evidence="2 5" id="KW-0808">Transferase</keyword>
<protein>
    <submittedName>
        <fullName evidence="5">L-amino acid N-acyltransferase YncA</fullName>
    </submittedName>
</protein>
<dbReference type="InterPro" id="IPR000182">
    <property type="entry name" value="GNAT_dom"/>
</dbReference>
<keyword evidence="6" id="KW-1185">Reference proteome</keyword>
<dbReference type="RefSeq" id="WP_117319123.1">
    <property type="nucleotide sequence ID" value="NZ_QQSW01000019.1"/>
</dbReference>
<gene>
    <name evidence="5" type="ORF">EV688_11663</name>
</gene>
<evidence type="ECO:0000259" key="4">
    <source>
        <dbReference type="PROSITE" id="PS51186"/>
    </source>
</evidence>
<dbReference type="PANTHER" id="PTHR10545">
    <property type="entry name" value="DIAMINE N-ACETYLTRANSFERASE"/>
    <property type="match status" value="1"/>
</dbReference>
<dbReference type="EMBL" id="SLWX01000016">
    <property type="protein sequence ID" value="TCO73227.1"/>
    <property type="molecule type" value="Genomic_DNA"/>
</dbReference>
<dbReference type="FunFam" id="3.40.630.30:FF:000064">
    <property type="entry name" value="GNAT family acetyltransferase"/>
    <property type="match status" value="1"/>
</dbReference>
<keyword evidence="3 5" id="KW-0012">Acyltransferase</keyword>
<dbReference type="OrthoDB" id="9805924at2"/>
<evidence type="ECO:0000313" key="5">
    <source>
        <dbReference type="EMBL" id="TCO73227.1"/>
    </source>
</evidence>
<reference evidence="5 6" key="1">
    <citation type="submission" date="2019-03" db="EMBL/GenBank/DDBJ databases">
        <title>Genomic Encyclopedia of Type Strains, Phase IV (KMG-IV): sequencing the most valuable type-strain genomes for metagenomic binning, comparative biology and taxonomic classification.</title>
        <authorList>
            <person name="Goeker M."/>
        </authorList>
    </citation>
    <scope>NUCLEOTIDE SEQUENCE [LARGE SCALE GENOMIC DNA]</scope>
    <source>
        <strain evidence="5 6">DSM 23344</strain>
    </source>
</reference>
<dbReference type="PANTHER" id="PTHR10545:SF29">
    <property type="entry name" value="GH14572P-RELATED"/>
    <property type="match status" value="1"/>
</dbReference>
<proteinExistence type="inferred from homology"/>
<dbReference type="Proteomes" id="UP000294980">
    <property type="component" value="Unassembled WGS sequence"/>
</dbReference>
<dbReference type="AlphaFoldDB" id="A0A4R2KL49"/>
<dbReference type="SUPFAM" id="SSF55729">
    <property type="entry name" value="Acyl-CoA N-acyltransferases (Nat)"/>
    <property type="match status" value="1"/>
</dbReference>
<dbReference type="CDD" id="cd04301">
    <property type="entry name" value="NAT_SF"/>
    <property type="match status" value="1"/>
</dbReference>
<dbReference type="InterPro" id="IPR051016">
    <property type="entry name" value="Diverse_Substrate_AcTransf"/>
</dbReference>
<accession>A0A4R2KL49</accession>
<dbReference type="GO" id="GO:0008080">
    <property type="term" value="F:N-acetyltransferase activity"/>
    <property type="evidence" value="ECO:0007669"/>
    <property type="project" value="TreeGrafter"/>
</dbReference>
<organism evidence="5 6">
    <name type="scientific">Chromatocurvus halotolerans</name>
    <dbReference type="NCBI Taxonomy" id="1132028"/>
    <lineage>
        <taxon>Bacteria</taxon>
        <taxon>Pseudomonadati</taxon>
        <taxon>Pseudomonadota</taxon>
        <taxon>Gammaproteobacteria</taxon>
        <taxon>Cellvibrionales</taxon>
        <taxon>Halieaceae</taxon>
        <taxon>Chromatocurvus</taxon>
    </lineage>
</organism>
<feature type="domain" description="N-acetyltransferase" evidence="4">
    <location>
        <begin position="7"/>
        <end position="163"/>
    </location>
</feature>
<evidence type="ECO:0000256" key="1">
    <source>
        <dbReference type="ARBA" id="ARBA00008694"/>
    </source>
</evidence>
<sequence>MIPDTSINIRPATVEDIDTILRFIRELADYERALDAVEATPERLRATLFCNRPRVHCSIAELAGEPAGFAVWFFNYSTWLGLHGLFLEDLYVTDAMRGRGLGKALLQHLAKLAVASGCGRFEWNVLDWNRPAIDFYESFGAQPQSEWVGYRLSGEALRAFAASGVESDPDGS</sequence>
<dbReference type="Pfam" id="PF00583">
    <property type="entry name" value="Acetyltransf_1"/>
    <property type="match status" value="1"/>
</dbReference>
<dbReference type="InterPro" id="IPR016181">
    <property type="entry name" value="Acyl_CoA_acyltransferase"/>
</dbReference>